<feature type="domain" description="Mechanosensitive ion channel MscS" evidence="7">
    <location>
        <begin position="199"/>
        <end position="268"/>
    </location>
</feature>
<evidence type="ECO:0000256" key="5">
    <source>
        <dbReference type="SAM" id="MobiDB-lite"/>
    </source>
</evidence>
<dbReference type="InterPro" id="IPR030192">
    <property type="entry name" value="YbdG"/>
</dbReference>
<feature type="transmembrane region" description="Helical" evidence="6">
    <location>
        <begin position="180"/>
        <end position="197"/>
    </location>
</feature>
<evidence type="ECO:0000256" key="4">
    <source>
        <dbReference type="ARBA" id="ARBA00023136"/>
    </source>
</evidence>
<dbReference type="PANTHER" id="PTHR30414">
    <property type="entry name" value="MINICONDUCTANCE MECHANOSENSITIVE CHANNEL YBDG"/>
    <property type="match status" value="1"/>
</dbReference>
<keyword evidence="3 6" id="KW-1133">Transmembrane helix</keyword>
<feature type="compositionally biased region" description="Low complexity" evidence="5">
    <location>
        <begin position="506"/>
        <end position="519"/>
    </location>
</feature>
<evidence type="ECO:0000256" key="6">
    <source>
        <dbReference type="SAM" id="Phobius"/>
    </source>
</evidence>
<name>A0A4P7VR15_9BACT</name>
<comment type="subcellular location">
    <subcellularLocation>
        <location evidence="1">Membrane</location>
    </subcellularLocation>
</comment>
<evidence type="ECO:0000259" key="7">
    <source>
        <dbReference type="Pfam" id="PF00924"/>
    </source>
</evidence>
<dbReference type="PANTHER" id="PTHR30414:SF0">
    <property type="entry name" value="MINICONDUCTANCE MECHANOSENSITIVE CHANNEL YBDG"/>
    <property type="match status" value="1"/>
</dbReference>
<dbReference type="GO" id="GO:0005886">
    <property type="term" value="C:plasma membrane"/>
    <property type="evidence" value="ECO:0007669"/>
    <property type="project" value="TreeGrafter"/>
</dbReference>
<dbReference type="AlphaFoldDB" id="A0A4P7VR15"/>
<dbReference type="InterPro" id="IPR010920">
    <property type="entry name" value="LSM_dom_sf"/>
</dbReference>
<evidence type="ECO:0000256" key="1">
    <source>
        <dbReference type="ARBA" id="ARBA00004370"/>
    </source>
</evidence>
<feature type="compositionally biased region" description="Low complexity" evidence="5">
    <location>
        <begin position="489"/>
        <end position="498"/>
    </location>
</feature>
<dbReference type="RefSeq" id="WP_136411107.1">
    <property type="nucleotide sequence ID" value="NZ_CP039393.1"/>
</dbReference>
<dbReference type="Gene3D" id="2.30.30.60">
    <property type="match status" value="1"/>
</dbReference>
<reference evidence="8 9" key="1">
    <citation type="submission" date="2019-02" db="EMBL/GenBank/DDBJ databases">
        <title>Isolation and identification of novel species under the genus Muribaculum.</title>
        <authorList>
            <person name="Miyake S."/>
            <person name="Ding Y."/>
            <person name="Low A."/>
            <person name="Soh M."/>
            <person name="Seedorf H."/>
        </authorList>
    </citation>
    <scope>NUCLEOTIDE SEQUENCE [LARGE SCALE GENOMIC DNA]</scope>
    <source>
        <strain evidence="8 9">TLL-A4</strain>
    </source>
</reference>
<dbReference type="Proteomes" id="UP000297031">
    <property type="component" value="Chromosome"/>
</dbReference>
<keyword evidence="4 6" id="KW-0472">Membrane</keyword>
<dbReference type="Pfam" id="PF00924">
    <property type="entry name" value="MS_channel_2nd"/>
    <property type="match status" value="1"/>
</dbReference>
<feature type="transmembrane region" description="Helical" evidence="6">
    <location>
        <begin position="149"/>
        <end position="174"/>
    </location>
</feature>
<gene>
    <name evidence="8" type="ORF">E7746_13215</name>
</gene>
<accession>A0A4P7VR15</accession>
<evidence type="ECO:0000256" key="2">
    <source>
        <dbReference type="ARBA" id="ARBA00022692"/>
    </source>
</evidence>
<dbReference type="OrthoDB" id="9775207at2"/>
<evidence type="ECO:0000313" key="8">
    <source>
        <dbReference type="EMBL" id="QCD36769.1"/>
    </source>
</evidence>
<keyword evidence="2 6" id="KW-0812">Transmembrane</keyword>
<dbReference type="KEGG" id="mgod:E7746_13215"/>
<evidence type="ECO:0000313" key="9">
    <source>
        <dbReference type="Proteomes" id="UP000297031"/>
    </source>
</evidence>
<proteinExistence type="predicted"/>
<feature type="region of interest" description="Disordered" evidence="5">
    <location>
        <begin position="487"/>
        <end position="528"/>
    </location>
</feature>
<dbReference type="InterPro" id="IPR006685">
    <property type="entry name" value="MscS_channel_2nd"/>
</dbReference>
<sequence length="528" mass="58355">MVISWIPTHKVAQWLLNLVDRILLWLGLTKSSMAEEVVYTVIILGIALLAGWLTRKVVVLITQHFVYARRTIFTEEMEHEQLINKSSHIIPPLVFMAFIPFAFQTDSHALDILMRIVLVYFVLTVGWTICSVFNVIWVNYNRKENTKNLPLKGILNVAKGLVWMVIAIISVALLVDRSPAALLTGLGAFAAALMLIFKDSILGFVAGLQLSANDMLRVGDWIAIPGTIVNGIVTDVSLTAVKVRNWDNTTVTVPPYTLVSTQLQNWNKMKQRGRRQIQRSILIDISTIRPTTPEMLEDFKKLPFMKDYIEKMQKYAAEGEATSLMRDDIKVNGSIDTNLGVFRAYTGLYLHHHPWITMGELTCMVRELQQTPQAQPLELFCYTNTADWVKYEGIQSDIFEHLMAAVPAFGLSAYSAPSSRDVVNIGNPKPEAMPYNGNSPVPMPAYDPKTNWVIPPNTSGDPGFAYNEHPVYPANIADMVADAEVKANTPLSPSTTPTPAAPAPSAPAHGDVAAGGDAAKQSDAPKGK</sequence>
<dbReference type="SUPFAM" id="SSF50182">
    <property type="entry name" value="Sm-like ribonucleoproteins"/>
    <property type="match status" value="1"/>
</dbReference>
<dbReference type="GO" id="GO:0071470">
    <property type="term" value="P:cellular response to osmotic stress"/>
    <property type="evidence" value="ECO:0007669"/>
    <property type="project" value="InterPro"/>
</dbReference>
<dbReference type="InterPro" id="IPR023408">
    <property type="entry name" value="MscS_beta-dom_sf"/>
</dbReference>
<evidence type="ECO:0000256" key="3">
    <source>
        <dbReference type="ARBA" id="ARBA00022989"/>
    </source>
</evidence>
<feature type="transmembrane region" description="Helical" evidence="6">
    <location>
        <begin position="37"/>
        <end position="61"/>
    </location>
</feature>
<keyword evidence="9" id="KW-1185">Reference proteome</keyword>
<feature type="transmembrane region" description="Helical" evidence="6">
    <location>
        <begin position="115"/>
        <end position="137"/>
    </location>
</feature>
<protein>
    <submittedName>
        <fullName evidence="8">Mechanosensitive ion channel</fullName>
    </submittedName>
</protein>
<organism evidence="8 9">
    <name type="scientific">Muribaculum gordoncarteri</name>
    <dbReference type="NCBI Taxonomy" id="2530390"/>
    <lineage>
        <taxon>Bacteria</taxon>
        <taxon>Pseudomonadati</taxon>
        <taxon>Bacteroidota</taxon>
        <taxon>Bacteroidia</taxon>
        <taxon>Bacteroidales</taxon>
        <taxon>Muribaculaceae</taxon>
        <taxon>Muribaculum</taxon>
    </lineage>
</organism>
<dbReference type="GO" id="GO:0008381">
    <property type="term" value="F:mechanosensitive monoatomic ion channel activity"/>
    <property type="evidence" value="ECO:0007669"/>
    <property type="project" value="InterPro"/>
</dbReference>
<dbReference type="EMBL" id="CP039393">
    <property type="protein sequence ID" value="QCD36769.1"/>
    <property type="molecule type" value="Genomic_DNA"/>
</dbReference>